<comment type="caution">
    <text evidence="2">The sequence shown here is derived from an EMBL/GenBank/DDBJ whole genome shotgun (WGS) entry which is preliminary data.</text>
</comment>
<dbReference type="EMBL" id="BAAAUD010000115">
    <property type="protein sequence ID" value="GAA2974596.1"/>
    <property type="molecule type" value="Genomic_DNA"/>
</dbReference>
<feature type="compositionally biased region" description="Polar residues" evidence="1">
    <location>
        <begin position="117"/>
        <end position="129"/>
    </location>
</feature>
<accession>A0ABP6K8A4</accession>
<proteinExistence type="predicted"/>
<gene>
    <name evidence="2" type="ORF">GCM10010446_68550</name>
</gene>
<evidence type="ECO:0000313" key="3">
    <source>
        <dbReference type="Proteomes" id="UP001500403"/>
    </source>
</evidence>
<reference evidence="3" key="1">
    <citation type="journal article" date="2019" name="Int. J. Syst. Evol. Microbiol.">
        <title>The Global Catalogue of Microorganisms (GCM) 10K type strain sequencing project: providing services to taxonomists for standard genome sequencing and annotation.</title>
        <authorList>
            <consortium name="The Broad Institute Genomics Platform"/>
            <consortium name="The Broad Institute Genome Sequencing Center for Infectious Disease"/>
            <person name="Wu L."/>
            <person name="Ma J."/>
        </authorList>
    </citation>
    <scope>NUCLEOTIDE SEQUENCE [LARGE SCALE GENOMIC DNA]</scope>
    <source>
        <strain evidence="3">JCM 9088</strain>
    </source>
</reference>
<keyword evidence="3" id="KW-1185">Reference proteome</keyword>
<feature type="compositionally biased region" description="Basic and acidic residues" evidence="1">
    <location>
        <begin position="33"/>
        <end position="45"/>
    </location>
</feature>
<evidence type="ECO:0000313" key="2">
    <source>
        <dbReference type="EMBL" id="GAA2974596.1"/>
    </source>
</evidence>
<organism evidence="2 3">
    <name type="scientific">Streptomyces enissocaesilis</name>
    <dbReference type="NCBI Taxonomy" id="332589"/>
    <lineage>
        <taxon>Bacteria</taxon>
        <taxon>Bacillati</taxon>
        <taxon>Actinomycetota</taxon>
        <taxon>Actinomycetes</taxon>
        <taxon>Kitasatosporales</taxon>
        <taxon>Streptomycetaceae</taxon>
        <taxon>Streptomyces</taxon>
        <taxon>Streptomyces rochei group</taxon>
    </lineage>
</organism>
<evidence type="ECO:0000256" key="1">
    <source>
        <dbReference type="SAM" id="MobiDB-lite"/>
    </source>
</evidence>
<dbReference type="Proteomes" id="UP001500403">
    <property type="component" value="Unassembled WGS sequence"/>
</dbReference>
<sequence>MITGLGEDAARRFLPQVTLLAGPGRMLVGAADRGVDAQVPRDRTLRVGQSLEPGKDPLPSAVPLPATEQVVDPAPRSVLGGYVPPRNTGTDPEPYTVGQMPPRPDGRRSRLGPPFGNSGSRTAHCSSVRSPRPMNRDHSQFKIHFRYTAQYVDAKWADAALGVDLQGREPAITAS</sequence>
<protein>
    <submittedName>
        <fullName evidence="2">Uncharacterized protein</fullName>
    </submittedName>
</protein>
<name>A0ABP6K8A4_9ACTN</name>
<feature type="region of interest" description="Disordered" evidence="1">
    <location>
        <begin position="33"/>
        <end position="137"/>
    </location>
</feature>